<evidence type="ECO:0000313" key="2">
    <source>
        <dbReference type="EMBL" id="MBB4649254.1"/>
    </source>
</evidence>
<gene>
    <name evidence="2" type="ORF">GGQ99_000976</name>
</gene>
<evidence type="ECO:0000313" key="3">
    <source>
        <dbReference type="Proteomes" id="UP000539538"/>
    </source>
</evidence>
<accession>A0ABR6KXL0</accession>
<comment type="caution">
    <text evidence="2">The sequence shown here is derived from an EMBL/GenBank/DDBJ whole genome shotgun (WGS) entry which is preliminary data.</text>
</comment>
<name>A0ABR6KXL0_9HYPH</name>
<evidence type="ECO:0000256" key="1">
    <source>
        <dbReference type="SAM" id="MobiDB-lite"/>
    </source>
</evidence>
<keyword evidence="3" id="KW-1185">Reference proteome</keyword>
<proteinExistence type="predicted"/>
<dbReference type="EMBL" id="JACHOT010000001">
    <property type="protein sequence ID" value="MBB4649254.1"/>
    <property type="molecule type" value="Genomic_DNA"/>
</dbReference>
<reference evidence="2 3" key="1">
    <citation type="submission" date="2020-08" db="EMBL/GenBank/DDBJ databases">
        <title>Genomic Encyclopedia of Type Strains, Phase IV (KMG-IV): sequencing the most valuable type-strain genomes for metagenomic binning, comparative biology and taxonomic classification.</title>
        <authorList>
            <person name="Goeker M."/>
        </authorList>
    </citation>
    <scope>NUCLEOTIDE SEQUENCE [LARGE SCALE GENOMIC DNA]</scope>
    <source>
        <strain evidence="2 3">DSM 7050</strain>
    </source>
</reference>
<sequence length="429" mass="44213">MSKKNRVRHGQFSTDIGATAGTANVPGDENRSTGSAALEPAQPSTDAGDGSADAADLLGAGGIDSGDQAAATDPVSAVGQAGRPAEEQAEEMSDGQSQEAQGNGGEDPAASGNGGADASGTVAEPAAAAGNAAQDPGKDAPGDVLAGGVAGQAEGDGVNLWRKKPVVIEAITFDDLVAHGVSSGAPLTGGMPWSFSYKGHPITHENDNCYLIPTLEGTMRFDRGDMLITGVNGEIYPCKPDIFAKTYEQVLSGERAAQAFAGMLGAILPPPLPDVQPEPVPSAQAWQPYTRVQKAGMTAAASMNEAFWALVGFGPAALDDPRLERLNSNYTLWRPAADFIAANRDAPAEAIPIHLALKRIGGSTQPEPLEKTLWTVFKTVFLLVHDAIVEAERAAVETLPAGAATIWPGDLAMQPQPSAFDAAGFSPRR</sequence>
<protein>
    <submittedName>
        <fullName evidence="2">Uncharacterized protein</fullName>
    </submittedName>
</protein>
<dbReference type="Proteomes" id="UP000539538">
    <property type="component" value="Unassembled WGS sequence"/>
</dbReference>
<feature type="region of interest" description="Disordered" evidence="1">
    <location>
        <begin position="1"/>
        <end position="148"/>
    </location>
</feature>
<feature type="compositionally biased region" description="Low complexity" evidence="1">
    <location>
        <begin position="118"/>
        <end position="133"/>
    </location>
</feature>
<feature type="compositionally biased region" description="Low complexity" evidence="1">
    <location>
        <begin position="46"/>
        <end position="58"/>
    </location>
</feature>
<dbReference type="RefSeq" id="WP_210307737.1">
    <property type="nucleotide sequence ID" value="NZ_BAAAVZ010000008.1"/>
</dbReference>
<organism evidence="2 3">
    <name type="scientific">Aminobacter niigataensis</name>
    <dbReference type="NCBI Taxonomy" id="83265"/>
    <lineage>
        <taxon>Bacteria</taxon>
        <taxon>Pseudomonadati</taxon>
        <taxon>Pseudomonadota</taxon>
        <taxon>Alphaproteobacteria</taxon>
        <taxon>Hyphomicrobiales</taxon>
        <taxon>Phyllobacteriaceae</taxon>
        <taxon>Aminobacter</taxon>
    </lineage>
</organism>